<evidence type="ECO:0000313" key="3">
    <source>
        <dbReference type="EMBL" id="MCG9026045.1"/>
    </source>
</evidence>
<dbReference type="PRINTS" id="PR00080">
    <property type="entry name" value="SDRFAMILY"/>
</dbReference>
<proteinExistence type="inferred from homology"/>
<keyword evidence="3" id="KW-0969">Cilium</keyword>
<dbReference type="Gene3D" id="3.40.50.720">
    <property type="entry name" value="NAD(P)-binding Rossmann-like Domain"/>
    <property type="match status" value="1"/>
</dbReference>
<comment type="similarity">
    <text evidence="1">Belongs to the short-chain dehydrogenases/reductases (SDR) family.</text>
</comment>
<accession>A0ABD4SQQ0</accession>
<dbReference type="GO" id="GO:0016491">
    <property type="term" value="F:oxidoreductase activity"/>
    <property type="evidence" value="ECO:0007669"/>
    <property type="project" value="UniProtKB-KW"/>
</dbReference>
<dbReference type="PANTHER" id="PTHR42760">
    <property type="entry name" value="SHORT-CHAIN DEHYDROGENASES/REDUCTASES FAMILY MEMBER"/>
    <property type="match status" value="1"/>
</dbReference>
<dbReference type="PANTHER" id="PTHR42760:SF133">
    <property type="entry name" value="3-OXOACYL-[ACYL-CARRIER-PROTEIN] REDUCTASE"/>
    <property type="match status" value="1"/>
</dbReference>
<reference evidence="3 4" key="1">
    <citation type="submission" date="2021-10" db="EMBL/GenBank/DDBJ databases">
        <title>Whole-genome sequencing analysis of Laribacter hongkongensis: virulence gene profiles, carbohydrate-active enzyme prediction, and antimicrobial resistance characterization.</title>
        <authorList>
            <person name="Yuan P."/>
            <person name="Zhan Y."/>
            <person name="Chen D."/>
        </authorList>
    </citation>
    <scope>NUCLEOTIDE SEQUENCE [LARGE SCALE GENOMIC DNA]</scope>
    <source>
        <strain evidence="3 4">W67</strain>
    </source>
</reference>
<dbReference type="SUPFAM" id="SSF51735">
    <property type="entry name" value="NAD(P)-binding Rossmann-fold domains"/>
    <property type="match status" value="1"/>
</dbReference>
<name>A0ABD4SQQ0_9NEIS</name>
<keyword evidence="3" id="KW-0282">Flagellum</keyword>
<keyword evidence="3" id="KW-0966">Cell projection</keyword>
<organism evidence="3 4">
    <name type="scientific">Laribacter hongkongensis</name>
    <dbReference type="NCBI Taxonomy" id="168471"/>
    <lineage>
        <taxon>Bacteria</taxon>
        <taxon>Pseudomonadati</taxon>
        <taxon>Pseudomonadota</taxon>
        <taxon>Betaproteobacteria</taxon>
        <taxon>Neisseriales</taxon>
        <taxon>Aquaspirillaceae</taxon>
        <taxon>Laribacter</taxon>
    </lineage>
</organism>
<sequence length="255" mass="27477">MLSNKIIVVTGGAGLLGRRFCEAVAANGGIAVVADVKLEAAQQVAREIGAPHDGRARAAALDITDKDSINALISDVRQTYGRIDALVNNAYPRNANYGRMFEDVTYKDFCENVGLHVGGYFLAAQQFAAAFREQGHGNIVNMSSIYGAVAPRFEIYAGTPMTMPVEYAAIKAAVNHLTRYMAAYFKGSGIRVNCLSPGGIADRQPQSFLDAYREQCSSKGMLDPEDMLGALVFLLSDASRYVNGQNLMVDDGFTL</sequence>
<keyword evidence="2" id="KW-0560">Oxidoreductase</keyword>
<evidence type="ECO:0000313" key="4">
    <source>
        <dbReference type="Proteomes" id="UP001200247"/>
    </source>
</evidence>
<evidence type="ECO:0000256" key="1">
    <source>
        <dbReference type="ARBA" id="ARBA00006484"/>
    </source>
</evidence>
<dbReference type="AlphaFoldDB" id="A0ABD4SQQ0"/>
<dbReference type="EMBL" id="JAJAXM010000014">
    <property type="protein sequence ID" value="MCG9026045.1"/>
    <property type="molecule type" value="Genomic_DNA"/>
</dbReference>
<evidence type="ECO:0000256" key="2">
    <source>
        <dbReference type="ARBA" id="ARBA00023002"/>
    </source>
</evidence>
<dbReference type="Proteomes" id="UP001200247">
    <property type="component" value="Unassembled WGS sequence"/>
</dbReference>
<dbReference type="InterPro" id="IPR002347">
    <property type="entry name" value="SDR_fam"/>
</dbReference>
<protein>
    <submittedName>
        <fullName evidence="3">Flagellin modification protein A</fullName>
    </submittedName>
</protein>
<dbReference type="Pfam" id="PF13561">
    <property type="entry name" value="adh_short_C2"/>
    <property type="match status" value="1"/>
</dbReference>
<gene>
    <name evidence="3" type="ORF">LH440_09055</name>
</gene>
<dbReference type="NCBIfam" id="NF006619">
    <property type="entry name" value="PRK09186.1"/>
    <property type="match status" value="1"/>
</dbReference>
<dbReference type="RefSeq" id="WP_239878698.1">
    <property type="nucleotide sequence ID" value="NZ_JAJAXM010000014.1"/>
</dbReference>
<comment type="caution">
    <text evidence="3">The sequence shown here is derived from an EMBL/GenBank/DDBJ whole genome shotgun (WGS) entry which is preliminary data.</text>
</comment>
<dbReference type="InterPro" id="IPR036291">
    <property type="entry name" value="NAD(P)-bd_dom_sf"/>
</dbReference>
<dbReference type="PRINTS" id="PR00081">
    <property type="entry name" value="GDHRDH"/>
</dbReference>